<dbReference type="OrthoDB" id="1470350at2759"/>
<dbReference type="GO" id="GO:0005506">
    <property type="term" value="F:iron ion binding"/>
    <property type="evidence" value="ECO:0007669"/>
    <property type="project" value="InterPro"/>
</dbReference>
<dbReference type="PRINTS" id="PR00385">
    <property type="entry name" value="P450"/>
</dbReference>
<evidence type="ECO:0000256" key="3">
    <source>
        <dbReference type="ARBA" id="ARBA00022723"/>
    </source>
</evidence>
<evidence type="ECO:0000256" key="2">
    <source>
        <dbReference type="ARBA" id="ARBA00022617"/>
    </source>
</evidence>
<dbReference type="Gene3D" id="1.10.630.10">
    <property type="entry name" value="Cytochrome P450"/>
    <property type="match status" value="1"/>
</dbReference>
<keyword evidence="5 7" id="KW-0408">Iron</keyword>
<evidence type="ECO:0000256" key="1">
    <source>
        <dbReference type="ARBA" id="ARBA00010617"/>
    </source>
</evidence>
<dbReference type="InterPro" id="IPR036396">
    <property type="entry name" value="Cyt_P450_sf"/>
</dbReference>
<keyword evidence="3 7" id="KW-0479">Metal-binding</keyword>
<dbReference type="PANTHER" id="PTHR24291">
    <property type="entry name" value="CYTOCHROME P450 FAMILY 4"/>
    <property type="match status" value="1"/>
</dbReference>
<dbReference type="PRINTS" id="PR00463">
    <property type="entry name" value="EP450I"/>
</dbReference>
<dbReference type="InterPro" id="IPR050196">
    <property type="entry name" value="Cytochrome_P450_Monoox"/>
</dbReference>
<dbReference type="InterPro" id="IPR001128">
    <property type="entry name" value="Cyt_P450"/>
</dbReference>
<evidence type="ECO:0000313" key="8">
    <source>
        <dbReference type="EMBL" id="CDW77402.1"/>
    </source>
</evidence>
<dbReference type="AlphaFoldDB" id="A0A078A797"/>
<dbReference type="InterPro" id="IPR002401">
    <property type="entry name" value="Cyt_P450_E_grp-I"/>
</dbReference>
<evidence type="ECO:0000256" key="5">
    <source>
        <dbReference type="ARBA" id="ARBA00023004"/>
    </source>
</evidence>
<comment type="cofactor">
    <cofactor evidence="7">
        <name>heme</name>
        <dbReference type="ChEBI" id="CHEBI:30413"/>
    </cofactor>
</comment>
<dbReference type="Proteomes" id="UP000039865">
    <property type="component" value="Unassembled WGS sequence"/>
</dbReference>
<keyword evidence="6" id="KW-0503">Monooxygenase</keyword>
<dbReference type="InParanoid" id="A0A078A797"/>
<evidence type="ECO:0000256" key="7">
    <source>
        <dbReference type="PIRSR" id="PIRSR602401-1"/>
    </source>
</evidence>
<evidence type="ECO:0000313" key="9">
    <source>
        <dbReference type="Proteomes" id="UP000039865"/>
    </source>
</evidence>
<evidence type="ECO:0000256" key="6">
    <source>
        <dbReference type="ARBA" id="ARBA00023033"/>
    </source>
</evidence>
<accession>A0A078A797</accession>
<keyword evidence="2 7" id="KW-0349">Heme</keyword>
<name>A0A078A797_STYLE</name>
<dbReference type="GO" id="GO:0016705">
    <property type="term" value="F:oxidoreductase activity, acting on paired donors, with incorporation or reduction of molecular oxygen"/>
    <property type="evidence" value="ECO:0007669"/>
    <property type="project" value="InterPro"/>
</dbReference>
<dbReference type="OMA" id="VEYECIG"/>
<dbReference type="PANTHER" id="PTHR24291:SF50">
    <property type="entry name" value="BIFUNCTIONAL ALBAFLAVENONE MONOOXYGENASE_TERPENE SYNTHASE"/>
    <property type="match status" value="1"/>
</dbReference>
<proteinExistence type="inferred from homology"/>
<gene>
    <name evidence="8" type="primary">Contig15965.g17014</name>
    <name evidence="8" type="ORF">STYLEM_6363</name>
</gene>
<comment type="similarity">
    <text evidence="1">Belongs to the cytochrome P450 family.</text>
</comment>
<keyword evidence="9" id="KW-1185">Reference proteome</keyword>
<reference evidence="8 9" key="1">
    <citation type="submission" date="2014-06" db="EMBL/GenBank/DDBJ databases">
        <authorList>
            <person name="Swart Estienne"/>
        </authorList>
    </citation>
    <scope>NUCLEOTIDE SEQUENCE [LARGE SCALE GENOMIC DNA]</scope>
    <source>
        <strain evidence="8 9">130c</strain>
    </source>
</reference>
<dbReference type="Pfam" id="PF00067">
    <property type="entry name" value="p450"/>
    <property type="match status" value="1"/>
</dbReference>
<protein>
    <submittedName>
        <fullName evidence="8">Cytochrome p450</fullName>
    </submittedName>
</protein>
<feature type="binding site" description="axial binding residue" evidence="7">
    <location>
        <position position="461"/>
    </location>
    <ligand>
        <name>heme</name>
        <dbReference type="ChEBI" id="CHEBI:30413"/>
    </ligand>
    <ligandPart>
        <name>Fe</name>
        <dbReference type="ChEBI" id="CHEBI:18248"/>
    </ligandPart>
</feature>
<dbReference type="GO" id="GO:0020037">
    <property type="term" value="F:heme binding"/>
    <property type="evidence" value="ECO:0007669"/>
    <property type="project" value="InterPro"/>
</dbReference>
<organism evidence="8 9">
    <name type="scientific">Stylonychia lemnae</name>
    <name type="common">Ciliate</name>
    <dbReference type="NCBI Taxonomy" id="5949"/>
    <lineage>
        <taxon>Eukaryota</taxon>
        <taxon>Sar</taxon>
        <taxon>Alveolata</taxon>
        <taxon>Ciliophora</taxon>
        <taxon>Intramacronucleata</taxon>
        <taxon>Spirotrichea</taxon>
        <taxon>Stichotrichia</taxon>
        <taxon>Sporadotrichida</taxon>
        <taxon>Oxytrichidae</taxon>
        <taxon>Stylonychinae</taxon>
        <taxon>Stylonychia</taxon>
    </lineage>
</organism>
<dbReference type="SUPFAM" id="SSF48264">
    <property type="entry name" value="Cytochrome P450"/>
    <property type="match status" value="1"/>
</dbReference>
<dbReference type="EMBL" id="CCKQ01006113">
    <property type="protein sequence ID" value="CDW77402.1"/>
    <property type="molecule type" value="Genomic_DNA"/>
</dbReference>
<evidence type="ECO:0000256" key="4">
    <source>
        <dbReference type="ARBA" id="ARBA00023002"/>
    </source>
</evidence>
<keyword evidence="4" id="KW-0560">Oxidoreductase</keyword>
<sequence>MWYYTRQCLHCPRIPWPILGDIFTLQRVIAGFTEYSDSQLVEYYNFIYKDKPIPSVFIDFRTGEGQLIISDPEMVQEIYVTKAKYVDKYHRGKKFQHDLFGESILFDRTTEVQAMRRKRLSTAFYKEKMTQNLNIIIKQTFNWVQGIKQDIKQGKNERELGSMIGEHLLDCILTSVFGETKHKKFLKYIIEGDNTEDASLTVIVSRIFIKLSRKPFRVFRLFTHSLDTWYIGEDEKNIHKNIINYRNMLSELIYERRQAMKDPNFDGADFLTLLLTDDLYREDDNLIKDEITTFLFASTQTTAATITNLMYYLEFVPNVRQKLVDEICTMLSPDREKLLKIDQIDMTQELWIEKLGYDKLQDDWKYLYLLIQETLRIEPPVRASTPLQLSEKQNICGIDIDTNITFQIHFYFLQRNPKEWQQPDKFIPERFDPESPFYLTPDGKKRKPNSFSPFFGGKRICLGKTFAENFKKPIHYEKKVPKTFFNEINVPIILSTIK</sequence>
<dbReference type="GO" id="GO:0004497">
    <property type="term" value="F:monooxygenase activity"/>
    <property type="evidence" value="ECO:0007669"/>
    <property type="project" value="UniProtKB-KW"/>
</dbReference>